<dbReference type="Proteomes" id="UP001501666">
    <property type="component" value="Unassembled WGS sequence"/>
</dbReference>
<keyword evidence="4" id="KW-0472">Membrane</keyword>
<feature type="domain" description="Novel STAND NTPase 1" evidence="5">
    <location>
        <begin position="333"/>
        <end position="576"/>
    </location>
</feature>
<dbReference type="Pfam" id="PF00400">
    <property type="entry name" value="WD40"/>
    <property type="match status" value="5"/>
</dbReference>
<comment type="caution">
    <text evidence="6">The sequence shown here is derived from an EMBL/GenBank/DDBJ whole genome shotgun (WGS) entry which is preliminary data.</text>
</comment>
<dbReference type="Gene3D" id="3.40.50.1460">
    <property type="match status" value="1"/>
</dbReference>
<feature type="repeat" description="WD" evidence="3">
    <location>
        <begin position="935"/>
        <end position="976"/>
    </location>
</feature>
<keyword evidence="4" id="KW-1133">Transmembrane helix</keyword>
<keyword evidence="7" id="KW-1185">Reference proteome</keyword>
<evidence type="ECO:0000313" key="6">
    <source>
        <dbReference type="EMBL" id="GAA2662548.1"/>
    </source>
</evidence>
<dbReference type="SUPFAM" id="SSF50978">
    <property type="entry name" value="WD40 repeat-like"/>
    <property type="match status" value="2"/>
</dbReference>
<evidence type="ECO:0000313" key="7">
    <source>
        <dbReference type="Proteomes" id="UP001501666"/>
    </source>
</evidence>
<proteinExistence type="predicted"/>
<keyword evidence="2" id="KW-0677">Repeat</keyword>
<feature type="repeat" description="WD" evidence="3">
    <location>
        <begin position="1188"/>
        <end position="1221"/>
    </location>
</feature>
<evidence type="ECO:0000256" key="1">
    <source>
        <dbReference type="ARBA" id="ARBA00022574"/>
    </source>
</evidence>
<dbReference type="Gene3D" id="2.130.10.10">
    <property type="entry name" value="YVTN repeat-like/Quinoprotein amine dehydrogenase"/>
    <property type="match status" value="3"/>
</dbReference>
<dbReference type="InterPro" id="IPR027417">
    <property type="entry name" value="P-loop_NTPase"/>
</dbReference>
<dbReference type="InterPro" id="IPR015943">
    <property type="entry name" value="WD40/YVTN_repeat-like_dom_sf"/>
</dbReference>
<accession>A0ABN3RWK3</accession>
<keyword evidence="4" id="KW-0812">Transmembrane</keyword>
<protein>
    <recommendedName>
        <fullName evidence="5">Novel STAND NTPase 1 domain-containing protein</fullName>
    </recommendedName>
</protein>
<dbReference type="Pfam" id="PF20703">
    <property type="entry name" value="nSTAND1"/>
    <property type="match status" value="2"/>
</dbReference>
<dbReference type="NCBIfam" id="NF047832">
    <property type="entry name" value="caspase_w_EACC1"/>
    <property type="match status" value="1"/>
</dbReference>
<dbReference type="SUPFAM" id="SSF52540">
    <property type="entry name" value="P-loop containing nucleoside triphosphate hydrolases"/>
    <property type="match status" value="1"/>
</dbReference>
<dbReference type="PROSITE" id="PS00678">
    <property type="entry name" value="WD_REPEATS_1"/>
    <property type="match status" value="1"/>
</dbReference>
<dbReference type="CDD" id="cd00200">
    <property type="entry name" value="WD40"/>
    <property type="match status" value="1"/>
</dbReference>
<dbReference type="PANTHER" id="PTHR19879:SF9">
    <property type="entry name" value="TRANSCRIPTION INITIATION FACTOR TFIID SUBUNIT 5"/>
    <property type="match status" value="1"/>
</dbReference>
<feature type="repeat" description="WD" evidence="3">
    <location>
        <begin position="759"/>
        <end position="790"/>
    </location>
</feature>
<evidence type="ECO:0000256" key="2">
    <source>
        <dbReference type="ARBA" id="ARBA00022737"/>
    </source>
</evidence>
<keyword evidence="1 3" id="KW-0853">WD repeat</keyword>
<organism evidence="6 7">
    <name type="scientific">Nonomuraea recticatena</name>
    <dbReference type="NCBI Taxonomy" id="46178"/>
    <lineage>
        <taxon>Bacteria</taxon>
        <taxon>Bacillati</taxon>
        <taxon>Actinomycetota</taxon>
        <taxon>Actinomycetes</taxon>
        <taxon>Streptosporangiales</taxon>
        <taxon>Streptosporangiaceae</taxon>
        <taxon>Nonomuraea</taxon>
    </lineage>
</organism>
<evidence type="ECO:0000256" key="3">
    <source>
        <dbReference type="PROSITE-ProRule" id="PRU00221"/>
    </source>
</evidence>
<gene>
    <name evidence="6" type="ORF">GCM10010412_036410</name>
</gene>
<dbReference type="InterPro" id="IPR036322">
    <property type="entry name" value="WD40_repeat_dom_sf"/>
</dbReference>
<dbReference type="InterPro" id="IPR049052">
    <property type="entry name" value="nSTAND1"/>
</dbReference>
<dbReference type="InterPro" id="IPR019775">
    <property type="entry name" value="WD40_repeat_CS"/>
</dbReference>
<evidence type="ECO:0000259" key="5">
    <source>
        <dbReference type="Pfam" id="PF20703"/>
    </source>
</evidence>
<dbReference type="RefSeq" id="WP_346147796.1">
    <property type="nucleotide sequence ID" value="NZ_BAAATE010000008.1"/>
</dbReference>
<feature type="domain" description="Novel STAND NTPase 1" evidence="5">
    <location>
        <begin position="252"/>
        <end position="325"/>
    </location>
</feature>
<evidence type="ECO:0000256" key="4">
    <source>
        <dbReference type="SAM" id="Phobius"/>
    </source>
</evidence>
<feature type="transmembrane region" description="Helical" evidence="4">
    <location>
        <begin position="628"/>
        <end position="652"/>
    </location>
</feature>
<reference evidence="6 7" key="1">
    <citation type="journal article" date="2019" name="Int. J. Syst. Evol. Microbiol.">
        <title>The Global Catalogue of Microorganisms (GCM) 10K type strain sequencing project: providing services to taxonomists for standard genome sequencing and annotation.</title>
        <authorList>
            <consortium name="The Broad Institute Genomics Platform"/>
            <consortium name="The Broad Institute Genome Sequencing Center for Infectious Disease"/>
            <person name="Wu L."/>
            <person name="Ma J."/>
        </authorList>
    </citation>
    <scope>NUCLEOTIDE SEQUENCE [LARGE SCALE GENOMIC DNA]</scope>
    <source>
        <strain evidence="6 7">JCM 6835</strain>
    </source>
</reference>
<dbReference type="SMART" id="SM00320">
    <property type="entry name" value="WD40"/>
    <property type="match status" value="11"/>
</dbReference>
<dbReference type="EMBL" id="BAAATE010000008">
    <property type="protein sequence ID" value="GAA2662548.1"/>
    <property type="molecule type" value="Genomic_DNA"/>
</dbReference>
<sequence length="1348" mass="139337">MTAGDFAGAGALLLGTGSHAQGSDLPDLPSVARTLDDLRSVLLDRCGLAWVRTVLDPPSPRELGDAIASAASTEGPLIVYYVGHGLVSRRGALHLAAAETVSGPLALEHTALPYDLMRRYLLDNAGGPLVVVLDCCFSGRAIEGMSDPWDVAEISGAYVLTSAGRSEPSFAPDGMAQTAFSGALLRLLTEGPPELTLSDVHRHLSRTLPAAGFPRPRVRSTGRVGELALLRAPSAGHGEVRPPPAPAFAGPPYKGLEAFGTADAALFFGRERLVETLVRRLDDPAPLIVTGVSGSGKSSLLRAGLVPALRQRSAGLTVAVITPGEPIPQGVDVLVLDQFEEAFTGGAVPDLPCQTVIGVRADFLGRCAAVPALQAGLERGPVVVGPMSHSELRSAVERPALAAGLTLEPGLVELLLSELGSEPGRLPLLSHALLVTWRRRGGATLTVAGYRATGGIHGALAATADGVLASLPSHEAARAVFRRLVHVGEGSDDTRRRVELDRLLAEVPDPLAACEVVDAFAADTARLITLEGEAVAITHEALLTAWPVLRGWLDSDRAGLLVEQHLLEAAAAWEGETEGLYRGHRLALAREWALGRPLPQAAERFLAASIAHEEGRARAARRRARRRVLLSGVLGVLLLLSLAAGGVAFTLYGSAESARRSATARALVQQAGAQSQADPAHALRLALAALAVEPGERHRGALVGLLAGSLYAAAAVVGEATLTLAHSPRGGLVAAVGLDGSAEVWDTTDRHAPARVAVLDGHGGAVRAAAFTPDGATLATGGEDGSVIVWRSSDWARTATVEPGRGGIHALDFSPDGRRLAVGADAAALVWPLGGDRAEAVRGTGRDDPVRSVAFTVDGRRVVTCGRFTDCALWSPSGGAAVRFSTPSTVEGEQAHVTWALALSPDGRTIATSGNRSRAYLWNIEGTRPRLLADLAGHASAIRAVAFSGDGRLLATAGADGRAIVWEVSQGAPVQRAVVGGRAAEMRSVSFDPVTGDLVTADAGGRTVLWETSRLGPPAVLTKVPQEAVGRGALAADGRRLVTVTAEHALTLWELGGDLPRRALLAEDAGQVSALAAGDGVAVTGGEDGTAALWRPSRHDTSVTARLSSRITAVASAGGWALAGAADGSAALWPLSSRDPVRLPPALGSVDAVAVSANGRLAATGDASGRVRLWSLADPGRPAVVADFPAALDGIVSAALSADGRRLLVGGSDKLARLWDVGDPAKPVRLADLDNDFRVVASVGFALGSSLAYTGAGGGPVSLWHVTGEGETRRYATLPSADEVTLSADGTRMFANGHPAGAVVWDLSRPARVLRDPVAAACEIARGGLDEKEWMRLTEGLAYRRSCP</sequence>
<dbReference type="PROSITE" id="PS50082">
    <property type="entry name" value="WD_REPEATS_2"/>
    <property type="match status" value="3"/>
</dbReference>
<dbReference type="PROSITE" id="PS50294">
    <property type="entry name" value="WD_REPEATS_REGION"/>
    <property type="match status" value="2"/>
</dbReference>
<dbReference type="PANTHER" id="PTHR19879">
    <property type="entry name" value="TRANSCRIPTION INITIATION FACTOR TFIID"/>
    <property type="match status" value="1"/>
</dbReference>
<dbReference type="InterPro" id="IPR001680">
    <property type="entry name" value="WD40_rpt"/>
</dbReference>
<name>A0ABN3RWK3_9ACTN</name>